<proteinExistence type="predicted"/>
<reference evidence="2" key="1">
    <citation type="journal article" date="2014" name="Front. Microbiol.">
        <title>High frequency of phylogenetically diverse reductive dehalogenase-homologous genes in deep subseafloor sedimentary metagenomes.</title>
        <authorList>
            <person name="Kawai M."/>
            <person name="Futagami T."/>
            <person name="Toyoda A."/>
            <person name="Takaki Y."/>
            <person name="Nishi S."/>
            <person name="Hori S."/>
            <person name="Arai W."/>
            <person name="Tsubouchi T."/>
            <person name="Morono Y."/>
            <person name="Uchiyama I."/>
            <person name="Ito T."/>
            <person name="Fujiyama A."/>
            <person name="Inagaki F."/>
            <person name="Takami H."/>
        </authorList>
    </citation>
    <scope>NUCLEOTIDE SEQUENCE</scope>
    <source>
        <strain evidence="2">Expedition CK06-06</strain>
    </source>
</reference>
<gene>
    <name evidence="2" type="ORF">S03H2_64815</name>
</gene>
<dbReference type="SUPFAM" id="SSF46689">
    <property type="entry name" value="Homeodomain-like"/>
    <property type="match status" value="1"/>
</dbReference>
<dbReference type="AlphaFoldDB" id="X1JTQ9"/>
<dbReference type="Gene3D" id="1.10.10.60">
    <property type="entry name" value="Homeodomain-like"/>
    <property type="match status" value="1"/>
</dbReference>
<evidence type="ECO:0000313" key="2">
    <source>
        <dbReference type="EMBL" id="GAH81659.1"/>
    </source>
</evidence>
<dbReference type="Pfam" id="PF02796">
    <property type="entry name" value="HTH_7"/>
    <property type="match status" value="1"/>
</dbReference>
<sequence length="85" mass="9921">MGEKIKSDKINKIMRLGREGNSISNIAEKLGIHRQTVNFYLNKGQEETINVEVRKKVLEEALWEHFREVRDFAGKELKQKFGMTS</sequence>
<evidence type="ECO:0000259" key="1">
    <source>
        <dbReference type="Pfam" id="PF02796"/>
    </source>
</evidence>
<accession>X1JTQ9</accession>
<comment type="caution">
    <text evidence="2">The sequence shown here is derived from an EMBL/GenBank/DDBJ whole genome shotgun (WGS) entry which is preliminary data.</text>
</comment>
<dbReference type="GO" id="GO:0000150">
    <property type="term" value="F:DNA strand exchange activity"/>
    <property type="evidence" value="ECO:0007669"/>
    <property type="project" value="InterPro"/>
</dbReference>
<organism evidence="2">
    <name type="scientific">marine sediment metagenome</name>
    <dbReference type="NCBI Taxonomy" id="412755"/>
    <lineage>
        <taxon>unclassified sequences</taxon>
        <taxon>metagenomes</taxon>
        <taxon>ecological metagenomes</taxon>
    </lineage>
</organism>
<dbReference type="InterPro" id="IPR006120">
    <property type="entry name" value="Resolvase_HTH_dom"/>
</dbReference>
<dbReference type="EMBL" id="BARU01042143">
    <property type="protein sequence ID" value="GAH81659.1"/>
    <property type="molecule type" value="Genomic_DNA"/>
</dbReference>
<name>X1JTQ9_9ZZZZ</name>
<feature type="domain" description="Resolvase HTH" evidence="1">
    <location>
        <begin position="4"/>
        <end position="43"/>
    </location>
</feature>
<protein>
    <recommendedName>
        <fullName evidence="1">Resolvase HTH domain-containing protein</fullName>
    </recommendedName>
</protein>
<dbReference type="GO" id="GO:0003677">
    <property type="term" value="F:DNA binding"/>
    <property type="evidence" value="ECO:0007669"/>
    <property type="project" value="InterPro"/>
</dbReference>
<dbReference type="InterPro" id="IPR009057">
    <property type="entry name" value="Homeodomain-like_sf"/>
</dbReference>